<dbReference type="AlphaFoldDB" id="A0A151RLY8"/>
<keyword evidence="1" id="KW-0479">Metal-binding</keyword>
<dbReference type="STRING" id="3821.A0A151RLY8"/>
<name>A0A151RLY8_CAJCA</name>
<feature type="compositionally biased region" description="Basic and acidic residues" evidence="2">
    <location>
        <begin position="95"/>
        <end position="107"/>
    </location>
</feature>
<proteinExistence type="predicted"/>
<dbReference type="Proteomes" id="UP000075243">
    <property type="component" value="Unassembled WGS sequence"/>
</dbReference>
<dbReference type="InterPro" id="IPR006121">
    <property type="entry name" value="HMA_dom"/>
</dbReference>
<organism evidence="4 5">
    <name type="scientific">Cajanus cajan</name>
    <name type="common">Pigeon pea</name>
    <name type="synonym">Cajanus indicus</name>
    <dbReference type="NCBI Taxonomy" id="3821"/>
    <lineage>
        <taxon>Eukaryota</taxon>
        <taxon>Viridiplantae</taxon>
        <taxon>Streptophyta</taxon>
        <taxon>Embryophyta</taxon>
        <taxon>Tracheophyta</taxon>
        <taxon>Spermatophyta</taxon>
        <taxon>Magnoliopsida</taxon>
        <taxon>eudicotyledons</taxon>
        <taxon>Gunneridae</taxon>
        <taxon>Pentapetalae</taxon>
        <taxon>rosids</taxon>
        <taxon>fabids</taxon>
        <taxon>Fabales</taxon>
        <taxon>Fabaceae</taxon>
        <taxon>Papilionoideae</taxon>
        <taxon>50 kb inversion clade</taxon>
        <taxon>NPAAA clade</taxon>
        <taxon>indigoferoid/millettioid clade</taxon>
        <taxon>Phaseoleae</taxon>
        <taxon>Cajanus</taxon>
    </lineage>
</organism>
<feature type="compositionally biased region" description="Polar residues" evidence="2">
    <location>
        <begin position="108"/>
        <end position="128"/>
    </location>
</feature>
<feature type="region of interest" description="Disordered" evidence="2">
    <location>
        <begin position="83"/>
        <end position="129"/>
    </location>
</feature>
<gene>
    <name evidence="4" type="ORF">KK1_035052</name>
</gene>
<dbReference type="Pfam" id="PF00403">
    <property type="entry name" value="HMA"/>
    <property type="match status" value="1"/>
</dbReference>
<keyword evidence="5" id="KW-1185">Reference proteome</keyword>
<accession>A0A151RLY8</accession>
<protein>
    <recommendedName>
        <fullName evidence="3">HMA domain-containing protein</fullName>
    </recommendedName>
</protein>
<dbReference type="PANTHER" id="PTHR22814">
    <property type="entry name" value="COPPER TRANSPORT PROTEIN ATOX1-RELATED"/>
    <property type="match status" value="1"/>
</dbReference>
<dbReference type="OMA" id="ATICSHL"/>
<evidence type="ECO:0000313" key="5">
    <source>
        <dbReference type="Proteomes" id="UP000075243"/>
    </source>
</evidence>
<evidence type="ECO:0000259" key="3">
    <source>
        <dbReference type="PROSITE" id="PS50846"/>
    </source>
</evidence>
<dbReference type="GO" id="GO:0046872">
    <property type="term" value="F:metal ion binding"/>
    <property type="evidence" value="ECO:0007669"/>
    <property type="project" value="UniProtKB-KW"/>
</dbReference>
<dbReference type="Gramene" id="C.cajan_31773.t">
    <property type="protein sequence ID" value="C.cajan_31773.t"/>
    <property type="gene ID" value="C.cajan_31773"/>
</dbReference>
<dbReference type="InterPro" id="IPR036163">
    <property type="entry name" value="HMA_dom_sf"/>
</dbReference>
<dbReference type="PROSITE" id="PS50846">
    <property type="entry name" value="HMA_2"/>
    <property type="match status" value="1"/>
</dbReference>
<evidence type="ECO:0000313" key="4">
    <source>
        <dbReference type="EMBL" id="KYP43485.1"/>
    </source>
</evidence>
<reference evidence="4" key="1">
    <citation type="journal article" date="2012" name="Nat. Biotechnol.">
        <title>Draft genome sequence of pigeonpea (Cajanus cajan), an orphan legume crop of resource-poor farmers.</title>
        <authorList>
            <person name="Varshney R.K."/>
            <person name="Chen W."/>
            <person name="Li Y."/>
            <person name="Bharti A.K."/>
            <person name="Saxena R.K."/>
            <person name="Schlueter J.A."/>
            <person name="Donoghue M.T."/>
            <person name="Azam S."/>
            <person name="Fan G."/>
            <person name="Whaley A.M."/>
            <person name="Farmer A.D."/>
            <person name="Sheridan J."/>
            <person name="Iwata A."/>
            <person name="Tuteja R."/>
            <person name="Penmetsa R.V."/>
            <person name="Wu W."/>
            <person name="Upadhyaya H.D."/>
            <person name="Yang S.P."/>
            <person name="Shah T."/>
            <person name="Saxena K.B."/>
            <person name="Michael T."/>
            <person name="McCombie W.R."/>
            <person name="Yang B."/>
            <person name="Zhang G."/>
            <person name="Yang H."/>
            <person name="Wang J."/>
            <person name="Spillane C."/>
            <person name="Cook D.R."/>
            <person name="May G.D."/>
            <person name="Xu X."/>
            <person name="Jackson S.A."/>
        </authorList>
    </citation>
    <scope>NUCLEOTIDE SEQUENCE [LARGE SCALE GENOMIC DNA]</scope>
</reference>
<dbReference type="Gene3D" id="3.30.70.100">
    <property type="match status" value="1"/>
</dbReference>
<dbReference type="SUPFAM" id="SSF55008">
    <property type="entry name" value="HMA, heavy metal-associated domain"/>
    <property type="match status" value="1"/>
</dbReference>
<dbReference type="CDD" id="cd00371">
    <property type="entry name" value="HMA"/>
    <property type="match status" value="1"/>
</dbReference>
<feature type="domain" description="HMA" evidence="3">
    <location>
        <begin position="1"/>
        <end position="55"/>
    </location>
</feature>
<sequence length="238" mass="27331">MNCNGCVQKIKKALSGINGIYDLYIDFPQQKITIIGWTDPEKIVKAIKKTRKIATICNIEPIESSSQPTEPEPEENAQALEATQHEENPPTQVEEPPRDTPLHEQPQHEATPSPTHAENNLDQQSPRTNDVKEAHWIHHNPPNYGNRFGSGHNYVGQWRDRYHSSPTFLEEQPQPVYVTHSYNTYRLSPYVTEYEYVRSPPRHAHYNSMEHYTGHYQNANGSITSMFSDENPNACRIV</sequence>
<dbReference type="PANTHER" id="PTHR22814:SF320">
    <property type="entry name" value="OS01G0309800 PROTEIN"/>
    <property type="match status" value="1"/>
</dbReference>
<dbReference type="EMBL" id="KQ483665">
    <property type="protein sequence ID" value="KYP43485.1"/>
    <property type="molecule type" value="Genomic_DNA"/>
</dbReference>
<evidence type="ECO:0000256" key="1">
    <source>
        <dbReference type="ARBA" id="ARBA00022723"/>
    </source>
</evidence>
<evidence type="ECO:0000256" key="2">
    <source>
        <dbReference type="SAM" id="MobiDB-lite"/>
    </source>
</evidence>